<name>A0ABX1CAT0_9ACTN</name>
<evidence type="ECO:0000313" key="3">
    <source>
        <dbReference type="Proteomes" id="UP000727056"/>
    </source>
</evidence>
<dbReference type="EMBL" id="JAAVJC010000068">
    <property type="protein sequence ID" value="NJQ15371.1"/>
    <property type="molecule type" value="Genomic_DNA"/>
</dbReference>
<evidence type="ECO:0000256" key="1">
    <source>
        <dbReference type="SAM" id="MobiDB-lite"/>
    </source>
</evidence>
<dbReference type="RefSeq" id="WP_168088144.1">
    <property type="nucleotide sequence ID" value="NZ_BHZH01000059.1"/>
</dbReference>
<keyword evidence="3" id="KW-1185">Reference proteome</keyword>
<gene>
    <name evidence="2" type="ORF">HCN52_10525</name>
</gene>
<evidence type="ECO:0000313" key="2">
    <source>
        <dbReference type="EMBL" id="NJQ15371.1"/>
    </source>
</evidence>
<feature type="region of interest" description="Disordered" evidence="1">
    <location>
        <begin position="1"/>
        <end position="21"/>
    </location>
</feature>
<protein>
    <submittedName>
        <fullName evidence="2">Uncharacterized protein</fullName>
    </submittedName>
</protein>
<comment type="caution">
    <text evidence="2">The sequence shown here is derived from an EMBL/GenBank/DDBJ whole genome shotgun (WGS) entry which is preliminary data.</text>
</comment>
<dbReference type="Proteomes" id="UP000727056">
    <property type="component" value="Unassembled WGS sequence"/>
</dbReference>
<reference evidence="2 3" key="1">
    <citation type="submission" date="2020-03" db="EMBL/GenBank/DDBJ databases">
        <title>Draft genome of Streptomyces sp. ventii, isolated from the Axial Seamount in the Pacific Ocean, and resequencing of the two type strains Streptomyces lonarensis strain NCL 716 and Streptomyces bohaiensis strain 11A07.</title>
        <authorList>
            <person name="Loughran R.M."/>
            <person name="Pfannmuller K.M."/>
            <person name="Wasson B.J."/>
            <person name="Deadmond M.C."/>
            <person name="Paddock B.E."/>
            <person name="Koyack M.J."/>
            <person name="Gallegos D.A."/>
            <person name="Mitchell E.A."/>
            <person name="Ushijima B."/>
            <person name="Saw J.H."/>
            <person name="Mcphail K.L."/>
            <person name="Videau P."/>
        </authorList>
    </citation>
    <scope>NUCLEOTIDE SEQUENCE [LARGE SCALE GENOMIC DNA]</scope>
    <source>
        <strain evidence="2 3">11A07</strain>
    </source>
</reference>
<organism evidence="2 3">
    <name type="scientific">Streptomyces bohaiensis</name>
    <dbReference type="NCBI Taxonomy" id="1431344"/>
    <lineage>
        <taxon>Bacteria</taxon>
        <taxon>Bacillati</taxon>
        <taxon>Actinomycetota</taxon>
        <taxon>Actinomycetes</taxon>
        <taxon>Kitasatosporales</taxon>
        <taxon>Streptomycetaceae</taxon>
        <taxon>Streptomyces</taxon>
    </lineage>
</organism>
<proteinExistence type="predicted"/>
<sequence length="152" mass="16152">MSPDGAGSVGRERRARELPSTTAGRVVDGYWAEAKVRSPEAGGEWYLAGAWWDSPEEAVGWLHDQAERLASVLEATADCPEAVSGGGVGTVAAVFREWTTDARFRSVQCAALADGQPVSANARGTDRICGSVDVEVFYSLSARPVLRPAPCR</sequence>
<accession>A0ABX1CAT0</accession>